<reference evidence="2 3" key="1">
    <citation type="journal article" date="2023" name="Arcadia Sci">
        <title>De novo assembly of a long-read Amblyomma americanum tick genome.</title>
        <authorList>
            <person name="Chou S."/>
            <person name="Poskanzer K.E."/>
            <person name="Rollins M."/>
            <person name="Thuy-Boun P.S."/>
        </authorList>
    </citation>
    <scope>NUCLEOTIDE SEQUENCE [LARGE SCALE GENOMIC DNA]</scope>
    <source>
        <strain evidence="2">F_SG_1</strain>
        <tissue evidence="2">Salivary glands</tissue>
    </source>
</reference>
<organism evidence="2 3">
    <name type="scientific">Amblyomma americanum</name>
    <name type="common">Lone star tick</name>
    <dbReference type="NCBI Taxonomy" id="6943"/>
    <lineage>
        <taxon>Eukaryota</taxon>
        <taxon>Metazoa</taxon>
        <taxon>Ecdysozoa</taxon>
        <taxon>Arthropoda</taxon>
        <taxon>Chelicerata</taxon>
        <taxon>Arachnida</taxon>
        <taxon>Acari</taxon>
        <taxon>Parasitiformes</taxon>
        <taxon>Ixodida</taxon>
        <taxon>Ixodoidea</taxon>
        <taxon>Ixodidae</taxon>
        <taxon>Amblyomminae</taxon>
        <taxon>Amblyomma</taxon>
    </lineage>
</organism>
<proteinExistence type="predicted"/>
<dbReference type="AlphaFoldDB" id="A0AAQ4EE86"/>
<feature type="compositionally biased region" description="Polar residues" evidence="1">
    <location>
        <begin position="60"/>
        <end position="69"/>
    </location>
</feature>
<gene>
    <name evidence="2" type="ORF">V5799_012352</name>
</gene>
<accession>A0AAQ4EE86</accession>
<dbReference type="Proteomes" id="UP001321473">
    <property type="component" value="Unassembled WGS sequence"/>
</dbReference>
<feature type="region of interest" description="Disordered" evidence="1">
    <location>
        <begin position="47"/>
        <end position="69"/>
    </location>
</feature>
<evidence type="ECO:0000256" key="1">
    <source>
        <dbReference type="SAM" id="MobiDB-lite"/>
    </source>
</evidence>
<evidence type="ECO:0000313" key="3">
    <source>
        <dbReference type="Proteomes" id="UP001321473"/>
    </source>
</evidence>
<protein>
    <submittedName>
        <fullName evidence="2">Uncharacterized protein</fullName>
    </submittedName>
</protein>
<keyword evidence="3" id="KW-1185">Reference proteome</keyword>
<dbReference type="EMBL" id="JARKHS020017332">
    <property type="protein sequence ID" value="KAK8773107.1"/>
    <property type="molecule type" value="Genomic_DNA"/>
</dbReference>
<sequence>MKWNRISPRKQLGTVSTTQTQGRLKMKIAEFSIPILSVAVASALERSASCPSTKCAPKATSAQLTTKGP</sequence>
<evidence type="ECO:0000313" key="2">
    <source>
        <dbReference type="EMBL" id="KAK8773107.1"/>
    </source>
</evidence>
<comment type="caution">
    <text evidence="2">The sequence shown here is derived from an EMBL/GenBank/DDBJ whole genome shotgun (WGS) entry which is preliminary data.</text>
</comment>
<name>A0AAQ4EE86_AMBAM</name>